<dbReference type="InParanoid" id="A0A5C3P2M5"/>
<accession>A0A5C3P2M5</accession>
<protein>
    <submittedName>
        <fullName evidence="2">Uncharacterized protein</fullName>
    </submittedName>
</protein>
<keyword evidence="3" id="KW-1185">Reference proteome</keyword>
<keyword evidence="1" id="KW-0175">Coiled coil</keyword>
<evidence type="ECO:0000313" key="3">
    <source>
        <dbReference type="Proteomes" id="UP000308197"/>
    </source>
</evidence>
<organism evidence="2 3">
    <name type="scientific">Polyporus arcularius HHB13444</name>
    <dbReference type="NCBI Taxonomy" id="1314778"/>
    <lineage>
        <taxon>Eukaryota</taxon>
        <taxon>Fungi</taxon>
        <taxon>Dikarya</taxon>
        <taxon>Basidiomycota</taxon>
        <taxon>Agaricomycotina</taxon>
        <taxon>Agaricomycetes</taxon>
        <taxon>Polyporales</taxon>
        <taxon>Polyporaceae</taxon>
        <taxon>Polyporus</taxon>
    </lineage>
</organism>
<sequence>MHLQLQSCPARLSDDSATLCQLQVTPPLPYCAHHYREYCTLQEKARAAGREGDTVKELVNRRAADGLDTYTTLREIETAKEVAELYRGALDRQLEVGNELRVRFVCANATEAQDELEARRDGATELIRKLADRERVLGMEEKARSAAIELRSILSVPHKPFSCEQSAIVSASPERQCPTIKLTSERCTLMASAGQRLCMMHAVTHASISVIVRAMWKTMEVSRTDVARIGNGQDSVDNAKTVKGYICKVNDVVEELQRHQKTYSCRGEPTAPAIHDALVGDLRKRMVAAMLVLGELKGSQEYHLALRQGHVEVWASENLASVIKEGSAGLCAVFGGPVTIGAFVGGAALWARHAAGKNKSV</sequence>
<dbReference type="Proteomes" id="UP000308197">
    <property type="component" value="Unassembled WGS sequence"/>
</dbReference>
<reference evidence="2 3" key="1">
    <citation type="journal article" date="2019" name="Nat. Ecol. Evol.">
        <title>Megaphylogeny resolves global patterns of mushroom evolution.</title>
        <authorList>
            <person name="Varga T."/>
            <person name="Krizsan K."/>
            <person name="Foldi C."/>
            <person name="Dima B."/>
            <person name="Sanchez-Garcia M."/>
            <person name="Sanchez-Ramirez S."/>
            <person name="Szollosi G.J."/>
            <person name="Szarkandi J.G."/>
            <person name="Papp V."/>
            <person name="Albert L."/>
            <person name="Andreopoulos W."/>
            <person name="Angelini C."/>
            <person name="Antonin V."/>
            <person name="Barry K.W."/>
            <person name="Bougher N.L."/>
            <person name="Buchanan P."/>
            <person name="Buyck B."/>
            <person name="Bense V."/>
            <person name="Catcheside P."/>
            <person name="Chovatia M."/>
            <person name="Cooper J."/>
            <person name="Damon W."/>
            <person name="Desjardin D."/>
            <person name="Finy P."/>
            <person name="Geml J."/>
            <person name="Haridas S."/>
            <person name="Hughes K."/>
            <person name="Justo A."/>
            <person name="Karasinski D."/>
            <person name="Kautmanova I."/>
            <person name="Kiss B."/>
            <person name="Kocsube S."/>
            <person name="Kotiranta H."/>
            <person name="LaButti K.M."/>
            <person name="Lechner B.E."/>
            <person name="Liimatainen K."/>
            <person name="Lipzen A."/>
            <person name="Lukacs Z."/>
            <person name="Mihaltcheva S."/>
            <person name="Morgado L.N."/>
            <person name="Niskanen T."/>
            <person name="Noordeloos M.E."/>
            <person name="Ohm R.A."/>
            <person name="Ortiz-Santana B."/>
            <person name="Ovrebo C."/>
            <person name="Racz N."/>
            <person name="Riley R."/>
            <person name="Savchenko A."/>
            <person name="Shiryaev A."/>
            <person name="Soop K."/>
            <person name="Spirin V."/>
            <person name="Szebenyi C."/>
            <person name="Tomsovsky M."/>
            <person name="Tulloss R.E."/>
            <person name="Uehling J."/>
            <person name="Grigoriev I.V."/>
            <person name="Vagvolgyi C."/>
            <person name="Papp T."/>
            <person name="Martin F.M."/>
            <person name="Miettinen O."/>
            <person name="Hibbett D.S."/>
            <person name="Nagy L.G."/>
        </authorList>
    </citation>
    <scope>NUCLEOTIDE SEQUENCE [LARGE SCALE GENOMIC DNA]</scope>
    <source>
        <strain evidence="2 3">HHB13444</strain>
    </source>
</reference>
<evidence type="ECO:0000256" key="1">
    <source>
        <dbReference type="SAM" id="Coils"/>
    </source>
</evidence>
<feature type="coiled-coil region" evidence="1">
    <location>
        <begin position="106"/>
        <end position="133"/>
    </location>
</feature>
<name>A0A5C3P2M5_9APHY</name>
<dbReference type="EMBL" id="ML211370">
    <property type="protein sequence ID" value="TFK83721.1"/>
    <property type="molecule type" value="Genomic_DNA"/>
</dbReference>
<gene>
    <name evidence="2" type="ORF">K466DRAFT_497908</name>
</gene>
<dbReference type="AlphaFoldDB" id="A0A5C3P2M5"/>
<evidence type="ECO:0000313" key="2">
    <source>
        <dbReference type="EMBL" id="TFK83721.1"/>
    </source>
</evidence>
<proteinExistence type="predicted"/>